<protein>
    <submittedName>
        <fullName evidence="1">Uncharacterized protein</fullName>
    </submittedName>
</protein>
<dbReference type="EMBL" id="JABFJV010000273">
    <property type="protein sequence ID" value="NOK37983.1"/>
    <property type="molecule type" value="Genomic_DNA"/>
</dbReference>
<dbReference type="AlphaFoldDB" id="A0A7Y4KQ69"/>
<accession>A0A7Y4KQ69</accession>
<dbReference type="RefSeq" id="WP_171437770.1">
    <property type="nucleotide sequence ID" value="NZ_JABFJV010000273.1"/>
</dbReference>
<gene>
    <name evidence="1" type="ORF">HMI49_32755</name>
</gene>
<reference evidence="1 2" key="1">
    <citation type="submission" date="2020-05" db="EMBL/GenBank/DDBJ databases">
        <authorList>
            <person name="Whitworth D."/>
        </authorList>
    </citation>
    <scope>NUCLEOTIDE SEQUENCE [LARGE SCALE GENOMIC DNA]</scope>
    <source>
        <strain evidence="1 2">AB043B</strain>
    </source>
</reference>
<dbReference type="Proteomes" id="UP000563426">
    <property type="component" value="Unassembled WGS sequence"/>
</dbReference>
<evidence type="ECO:0000313" key="2">
    <source>
        <dbReference type="Proteomes" id="UP000563426"/>
    </source>
</evidence>
<organism evidence="1 2">
    <name type="scientific">Corallococcus exercitus</name>
    <dbReference type="NCBI Taxonomy" id="2316736"/>
    <lineage>
        <taxon>Bacteria</taxon>
        <taxon>Pseudomonadati</taxon>
        <taxon>Myxococcota</taxon>
        <taxon>Myxococcia</taxon>
        <taxon>Myxococcales</taxon>
        <taxon>Cystobacterineae</taxon>
        <taxon>Myxococcaceae</taxon>
        <taxon>Corallococcus</taxon>
    </lineage>
</organism>
<sequence>MSWQNLANLSAPPLWSTMFSRVRTNVPAGTSYLMASPDLSQDPDASGFVSRLWNGREYVAYPQPMNRRQGAFDNIHIAPPMKAPRSIRERFGKPGFHLDSIAMAPFCIHDCLHMHWRWLPTGDKEKHLWGWSAAGPYTARGEPHIHEGLAHGNSAASETLAQWMQLGLRMLDEWPMPAGKSWAMFYWVLRYCRSGDTVRERLLEEGAPVP</sequence>
<evidence type="ECO:0000313" key="1">
    <source>
        <dbReference type="EMBL" id="NOK37983.1"/>
    </source>
</evidence>
<comment type="caution">
    <text evidence="1">The sequence shown here is derived from an EMBL/GenBank/DDBJ whole genome shotgun (WGS) entry which is preliminary data.</text>
</comment>
<keyword evidence="2" id="KW-1185">Reference proteome</keyword>
<proteinExistence type="predicted"/>
<name>A0A7Y4KQ69_9BACT</name>